<keyword evidence="6" id="KW-1185">Reference proteome</keyword>
<sequence length="119" mass="13191">MSDTSAYKRIAEHIRRQIANGELLPGDRIPSQEDLSARHGVSRTTVRQALSMLEHDGLIQGGKGAPAIVRALPAAEDIPESRQESEYVDLGTLRAEIAEIHDVVRDLNTRLTELRRLLS</sequence>
<keyword evidence="3" id="KW-0804">Transcription</keyword>
<organism evidence="5 6">
    <name type="scientific">Amycolatopsis rubida</name>
    <dbReference type="NCBI Taxonomy" id="112413"/>
    <lineage>
        <taxon>Bacteria</taxon>
        <taxon>Bacillati</taxon>
        <taxon>Actinomycetota</taxon>
        <taxon>Actinomycetes</taxon>
        <taxon>Pseudonocardiales</taxon>
        <taxon>Pseudonocardiaceae</taxon>
        <taxon>Amycolatopsis</taxon>
    </lineage>
</organism>
<dbReference type="PRINTS" id="PR00035">
    <property type="entry name" value="HTHGNTR"/>
</dbReference>
<dbReference type="Proteomes" id="UP000470404">
    <property type="component" value="Unassembled WGS sequence"/>
</dbReference>
<dbReference type="PROSITE" id="PS50949">
    <property type="entry name" value="HTH_GNTR"/>
    <property type="match status" value="1"/>
</dbReference>
<evidence type="ECO:0000256" key="2">
    <source>
        <dbReference type="ARBA" id="ARBA00023125"/>
    </source>
</evidence>
<comment type="caution">
    <text evidence="5">The sequence shown here is derived from an EMBL/GenBank/DDBJ whole genome shotgun (WGS) entry which is preliminary data.</text>
</comment>
<evidence type="ECO:0000256" key="1">
    <source>
        <dbReference type="ARBA" id="ARBA00023015"/>
    </source>
</evidence>
<reference evidence="5 6" key="1">
    <citation type="submission" date="2020-01" db="EMBL/GenBank/DDBJ databases">
        <title>Insect and environment-associated Actinomycetes.</title>
        <authorList>
            <person name="Currrie C."/>
            <person name="Chevrette M."/>
            <person name="Carlson C."/>
            <person name="Stubbendieck R."/>
            <person name="Wendt-Pienkowski E."/>
        </authorList>
    </citation>
    <scope>NUCLEOTIDE SEQUENCE [LARGE SCALE GENOMIC DNA]</scope>
    <source>
        <strain evidence="5 6">SID8386</strain>
    </source>
</reference>
<dbReference type="InterPro" id="IPR000524">
    <property type="entry name" value="Tscrpt_reg_HTH_GntR"/>
</dbReference>
<evidence type="ECO:0000256" key="3">
    <source>
        <dbReference type="ARBA" id="ARBA00023163"/>
    </source>
</evidence>
<evidence type="ECO:0000259" key="4">
    <source>
        <dbReference type="PROSITE" id="PS50949"/>
    </source>
</evidence>
<dbReference type="Pfam" id="PF00392">
    <property type="entry name" value="GntR"/>
    <property type="match status" value="1"/>
</dbReference>
<protein>
    <submittedName>
        <fullName evidence="5">Winged helix-turn-helix transcriptional regulator</fullName>
    </submittedName>
</protein>
<dbReference type="RefSeq" id="WP_157904959.1">
    <property type="nucleotide sequence ID" value="NZ_JAAGNC010000207.1"/>
</dbReference>
<dbReference type="SUPFAM" id="SSF46785">
    <property type="entry name" value="Winged helix' DNA-binding domain"/>
    <property type="match status" value="1"/>
</dbReference>
<dbReference type="InterPro" id="IPR036388">
    <property type="entry name" value="WH-like_DNA-bd_sf"/>
</dbReference>
<dbReference type="PANTHER" id="PTHR43537">
    <property type="entry name" value="TRANSCRIPTIONAL REGULATOR, GNTR FAMILY"/>
    <property type="match status" value="1"/>
</dbReference>
<dbReference type="PANTHER" id="PTHR43537:SF5">
    <property type="entry name" value="UXU OPERON TRANSCRIPTIONAL REGULATOR"/>
    <property type="match status" value="1"/>
</dbReference>
<evidence type="ECO:0000313" key="5">
    <source>
        <dbReference type="EMBL" id="NEC62184.1"/>
    </source>
</evidence>
<dbReference type="EMBL" id="JAAGNC010000207">
    <property type="protein sequence ID" value="NEC62184.1"/>
    <property type="molecule type" value="Genomic_DNA"/>
</dbReference>
<accession>A0ABX0C4F2</accession>
<evidence type="ECO:0000313" key="6">
    <source>
        <dbReference type="Proteomes" id="UP000470404"/>
    </source>
</evidence>
<feature type="domain" description="HTH gntR-type" evidence="4">
    <location>
        <begin position="4"/>
        <end position="72"/>
    </location>
</feature>
<keyword evidence="2" id="KW-0238">DNA-binding</keyword>
<name>A0ABX0C4F2_9PSEU</name>
<dbReference type="Gene3D" id="1.10.10.10">
    <property type="entry name" value="Winged helix-like DNA-binding domain superfamily/Winged helix DNA-binding domain"/>
    <property type="match status" value="1"/>
</dbReference>
<dbReference type="CDD" id="cd07377">
    <property type="entry name" value="WHTH_GntR"/>
    <property type="match status" value="1"/>
</dbReference>
<dbReference type="InterPro" id="IPR036390">
    <property type="entry name" value="WH_DNA-bd_sf"/>
</dbReference>
<keyword evidence="1" id="KW-0805">Transcription regulation</keyword>
<gene>
    <name evidence="5" type="ORF">G3I59_42945</name>
</gene>
<dbReference type="SMART" id="SM00345">
    <property type="entry name" value="HTH_GNTR"/>
    <property type="match status" value="1"/>
</dbReference>
<proteinExistence type="predicted"/>